<evidence type="ECO:0000256" key="4">
    <source>
        <dbReference type="ARBA" id="ARBA00023236"/>
    </source>
</evidence>
<dbReference type="EMBL" id="JBHSGD010000005">
    <property type="protein sequence ID" value="MFC4652404.1"/>
    <property type="molecule type" value="Genomic_DNA"/>
</dbReference>
<dbReference type="PROSITE" id="PS51194">
    <property type="entry name" value="HELICASE_CTER"/>
    <property type="match status" value="1"/>
</dbReference>
<protein>
    <submittedName>
        <fullName evidence="7">DEAD/DEAH box helicase</fullName>
    </submittedName>
</protein>
<dbReference type="InterPro" id="IPR027417">
    <property type="entry name" value="P-loop_NTPase"/>
</dbReference>
<evidence type="ECO:0000313" key="7">
    <source>
        <dbReference type="EMBL" id="MFC4652404.1"/>
    </source>
</evidence>
<dbReference type="GO" id="GO:0004386">
    <property type="term" value="F:helicase activity"/>
    <property type="evidence" value="ECO:0007669"/>
    <property type="project" value="UniProtKB-KW"/>
</dbReference>
<proteinExistence type="predicted"/>
<reference evidence="8" key="1">
    <citation type="journal article" date="2019" name="Int. J. Syst. Evol. Microbiol.">
        <title>The Global Catalogue of Microorganisms (GCM) 10K type strain sequencing project: providing services to taxonomists for standard genome sequencing and annotation.</title>
        <authorList>
            <consortium name="The Broad Institute Genomics Platform"/>
            <consortium name="The Broad Institute Genome Sequencing Center for Infectious Disease"/>
            <person name="Wu L."/>
            <person name="Ma J."/>
        </authorList>
    </citation>
    <scope>NUCLEOTIDE SEQUENCE [LARGE SCALE GENOMIC DNA]</scope>
    <source>
        <strain evidence="8">CCUG 63287</strain>
    </source>
</reference>
<gene>
    <name evidence="7" type="ORF">ACFO26_05720</name>
</gene>
<keyword evidence="4" id="KW-0742">SOS response</keyword>
<dbReference type="InterPro" id="IPR014001">
    <property type="entry name" value="Helicase_ATP-bd"/>
</dbReference>
<keyword evidence="1" id="KW-0547">Nucleotide-binding</keyword>
<dbReference type="SMART" id="SM00487">
    <property type="entry name" value="DEXDc"/>
    <property type="match status" value="1"/>
</dbReference>
<dbReference type="PROSITE" id="PS51192">
    <property type="entry name" value="HELICASE_ATP_BIND_1"/>
    <property type="match status" value="1"/>
</dbReference>
<comment type="caution">
    <text evidence="7">The sequence shown here is derived from an EMBL/GenBank/DDBJ whole genome shotgun (WGS) entry which is preliminary data.</text>
</comment>
<keyword evidence="7" id="KW-0378">Hydrolase</keyword>
<dbReference type="InterPro" id="IPR006935">
    <property type="entry name" value="Helicase/UvrB_N"/>
</dbReference>
<dbReference type="RefSeq" id="WP_213535538.1">
    <property type="nucleotide sequence ID" value="NZ_BOVQ01000004.1"/>
</dbReference>
<evidence type="ECO:0000256" key="1">
    <source>
        <dbReference type="ARBA" id="ARBA00022741"/>
    </source>
</evidence>
<evidence type="ECO:0000259" key="6">
    <source>
        <dbReference type="PROSITE" id="PS51194"/>
    </source>
</evidence>
<keyword evidence="7" id="KW-0347">Helicase</keyword>
<keyword evidence="3" id="KW-0238">DNA-binding</keyword>
<sequence length="420" mass="48124">MENFYGRFLLKKELSTLDDDTDFIKIEGMDNISLTKIKCNRCGTIHEKKQVLLPIHAYYCPTCINLGRVRSDEYLYFLPQQDFPRQQALRWKGTLTTYQEEISEQLVKTIVSPRQILVQAVTGAGKTEMIYQAVAEYLKNGKSIGIASPRIDVCIELYKRFSRDFSCKISLLHGKSEPYSRAPIVICTTHQLLRFREAFDLLIIDEVDAFPFDDNAMLYFAANNARKTDSSLIYLTATSTEKLEKQIKSGDIQKLQLVHRFHGQALVLPEFIWYTKMMKLIIKQRKSKFPLLIFIPEIDFGKQFTQDLQKKLPNENIAFVASSSENRLEAVENFRIGKTTILISTTILERGVTFPKVDVFVIKAEHKNFTKSTLIQIAGRAGRAIERPTGLVYFFHEGKTRAMITTCQEIKAINKAGGFL</sequence>
<dbReference type="PANTHER" id="PTHR30580:SF1">
    <property type="entry name" value="COMF OPERON PROTEIN 1"/>
    <property type="match status" value="1"/>
</dbReference>
<keyword evidence="2" id="KW-0067">ATP-binding</keyword>
<dbReference type="PANTHER" id="PTHR30580">
    <property type="entry name" value="PRIMOSOMAL PROTEIN N"/>
    <property type="match status" value="1"/>
</dbReference>
<keyword evidence="4" id="KW-0227">DNA damage</keyword>
<evidence type="ECO:0000259" key="5">
    <source>
        <dbReference type="PROSITE" id="PS51192"/>
    </source>
</evidence>
<evidence type="ECO:0000256" key="2">
    <source>
        <dbReference type="ARBA" id="ARBA00022840"/>
    </source>
</evidence>
<dbReference type="InterPro" id="IPR001650">
    <property type="entry name" value="Helicase_C-like"/>
</dbReference>
<dbReference type="Pfam" id="PF04851">
    <property type="entry name" value="ResIII"/>
    <property type="match status" value="1"/>
</dbReference>
<evidence type="ECO:0000313" key="8">
    <source>
        <dbReference type="Proteomes" id="UP001595987"/>
    </source>
</evidence>
<evidence type="ECO:0000256" key="3">
    <source>
        <dbReference type="ARBA" id="ARBA00023125"/>
    </source>
</evidence>
<feature type="domain" description="Helicase C-terminal" evidence="6">
    <location>
        <begin position="276"/>
        <end position="420"/>
    </location>
</feature>
<dbReference type="Proteomes" id="UP001595987">
    <property type="component" value="Unassembled WGS sequence"/>
</dbReference>
<keyword evidence="8" id="KW-1185">Reference proteome</keyword>
<dbReference type="SMART" id="SM00490">
    <property type="entry name" value="HELICc"/>
    <property type="match status" value="1"/>
</dbReference>
<dbReference type="Pfam" id="PF00271">
    <property type="entry name" value="Helicase_C"/>
    <property type="match status" value="1"/>
</dbReference>
<organism evidence="7 8">
    <name type="scientific">Lactococcus nasutitermitis</name>
    <dbReference type="NCBI Taxonomy" id="1652957"/>
    <lineage>
        <taxon>Bacteria</taxon>
        <taxon>Bacillati</taxon>
        <taxon>Bacillota</taxon>
        <taxon>Bacilli</taxon>
        <taxon>Lactobacillales</taxon>
        <taxon>Streptococcaceae</taxon>
        <taxon>Lactococcus</taxon>
    </lineage>
</organism>
<feature type="domain" description="Helicase ATP-binding" evidence="5">
    <location>
        <begin position="107"/>
        <end position="257"/>
    </location>
</feature>
<dbReference type="SUPFAM" id="SSF52540">
    <property type="entry name" value="P-loop containing nucleoside triphosphate hydrolases"/>
    <property type="match status" value="1"/>
</dbReference>
<dbReference type="Gene3D" id="3.40.50.300">
    <property type="entry name" value="P-loop containing nucleotide triphosphate hydrolases"/>
    <property type="match status" value="2"/>
</dbReference>
<accession>A0ABV9JED0</accession>
<name>A0ABV9JED0_9LACT</name>